<dbReference type="InterPro" id="IPR007621">
    <property type="entry name" value="TPM_dom"/>
</dbReference>
<dbReference type="Pfam" id="PF04536">
    <property type="entry name" value="TPM_phosphatase"/>
    <property type="match status" value="1"/>
</dbReference>
<dbReference type="EMBL" id="JBHUHR010000012">
    <property type="protein sequence ID" value="MFD2033940.1"/>
    <property type="molecule type" value="Genomic_DNA"/>
</dbReference>
<dbReference type="Proteomes" id="UP001597361">
    <property type="component" value="Unassembled WGS sequence"/>
</dbReference>
<evidence type="ECO:0000313" key="3">
    <source>
        <dbReference type="Proteomes" id="UP001597361"/>
    </source>
</evidence>
<name>A0ABW4VIX6_9BACT</name>
<proteinExistence type="predicted"/>
<keyword evidence="3" id="KW-1185">Reference proteome</keyword>
<feature type="domain" description="TPM" evidence="1">
    <location>
        <begin position="90"/>
        <end position="213"/>
    </location>
</feature>
<gene>
    <name evidence="2" type="ORF">ACFSKL_04005</name>
</gene>
<dbReference type="PANTHER" id="PTHR30373:SF2">
    <property type="entry name" value="UPF0603 PROTEIN YGCG"/>
    <property type="match status" value="1"/>
</dbReference>
<dbReference type="PANTHER" id="PTHR30373">
    <property type="entry name" value="UPF0603 PROTEIN YGCG"/>
    <property type="match status" value="1"/>
</dbReference>
<evidence type="ECO:0000313" key="2">
    <source>
        <dbReference type="EMBL" id="MFD2033940.1"/>
    </source>
</evidence>
<dbReference type="Gene3D" id="3.10.310.50">
    <property type="match status" value="1"/>
</dbReference>
<comment type="caution">
    <text evidence="2">The sequence shown here is derived from an EMBL/GenBank/DDBJ whole genome shotgun (WGS) entry which is preliminary data.</text>
</comment>
<sequence>MKNLLSFFIILKTSVAQPIVIDPDGIHVALIKKRNFNVKMKIGTKIIILFLALNLLSCKGSTVEKESEIAPLELSGNQITSFPLPIGNLNDFGQILTDLQRDELSKILHDYEVETTRHIVLVTINSITPYKSVQKYTTDLGGHWGVGTSEENNGLVLVVCNSCREIGIATGIGTELVLTDEICKDVIERVMIPEFKDGEFFIGLKKGLAELMEKWN</sequence>
<accession>A0ABW4VIX6</accession>
<organism evidence="2 3">
    <name type="scientific">Belliella marina</name>
    <dbReference type="NCBI Taxonomy" id="1644146"/>
    <lineage>
        <taxon>Bacteria</taxon>
        <taxon>Pseudomonadati</taxon>
        <taxon>Bacteroidota</taxon>
        <taxon>Cytophagia</taxon>
        <taxon>Cytophagales</taxon>
        <taxon>Cyclobacteriaceae</taxon>
        <taxon>Belliella</taxon>
    </lineage>
</organism>
<protein>
    <submittedName>
        <fullName evidence="2">TPM domain-containing protein</fullName>
    </submittedName>
</protein>
<evidence type="ECO:0000259" key="1">
    <source>
        <dbReference type="Pfam" id="PF04536"/>
    </source>
</evidence>
<dbReference type="RefSeq" id="WP_376883702.1">
    <property type="nucleotide sequence ID" value="NZ_JBHUHR010000012.1"/>
</dbReference>
<reference evidence="3" key="1">
    <citation type="journal article" date="2019" name="Int. J. Syst. Evol. Microbiol.">
        <title>The Global Catalogue of Microorganisms (GCM) 10K type strain sequencing project: providing services to taxonomists for standard genome sequencing and annotation.</title>
        <authorList>
            <consortium name="The Broad Institute Genomics Platform"/>
            <consortium name="The Broad Institute Genome Sequencing Center for Infectious Disease"/>
            <person name="Wu L."/>
            <person name="Ma J."/>
        </authorList>
    </citation>
    <scope>NUCLEOTIDE SEQUENCE [LARGE SCALE GENOMIC DNA]</scope>
    <source>
        <strain evidence="3">CGMCC 1.15180</strain>
    </source>
</reference>